<sequence>MLHKLLPRLALSACVAAGFAHTPARAETASTELRSELRAAMVDYINANSIDGKFYHLNQASGTLETYEPADVSAVVLKVGDHYVICSSFETADGKTVYLDFFAVQAQGKAEVLQLIAEKRDLTCKIVRARQAAAR</sequence>
<feature type="chain" id="PRO_5021812557" evidence="1">
    <location>
        <begin position="27"/>
        <end position="135"/>
    </location>
</feature>
<evidence type="ECO:0000313" key="3">
    <source>
        <dbReference type="Proteomes" id="UP000315252"/>
    </source>
</evidence>
<proteinExistence type="predicted"/>
<keyword evidence="1" id="KW-0732">Signal</keyword>
<gene>
    <name evidence="2" type="ORF">FKG95_20065</name>
</gene>
<evidence type="ECO:0000313" key="2">
    <source>
        <dbReference type="EMBL" id="TQV77850.1"/>
    </source>
</evidence>
<keyword evidence="3" id="KW-1185">Reference proteome</keyword>
<protein>
    <submittedName>
        <fullName evidence="2">Uncharacterized protein</fullName>
    </submittedName>
</protein>
<dbReference type="RefSeq" id="WP_142898193.1">
    <property type="nucleotide sequence ID" value="NZ_ML660058.1"/>
</dbReference>
<name>A0A545TKU3_9PROT</name>
<dbReference type="EMBL" id="VHSH01000007">
    <property type="protein sequence ID" value="TQV77850.1"/>
    <property type="molecule type" value="Genomic_DNA"/>
</dbReference>
<feature type="signal peptide" evidence="1">
    <location>
        <begin position="1"/>
        <end position="26"/>
    </location>
</feature>
<accession>A0A545TKU3</accession>
<dbReference type="Proteomes" id="UP000315252">
    <property type="component" value="Unassembled WGS sequence"/>
</dbReference>
<evidence type="ECO:0000256" key="1">
    <source>
        <dbReference type="SAM" id="SignalP"/>
    </source>
</evidence>
<reference evidence="2 3" key="1">
    <citation type="submission" date="2019-06" db="EMBL/GenBank/DDBJ databases">
        <title>Whole genome sequence for Rhodospirillaceae sp. R148.</title>
        <authorList>
            <person name="Wang G."/>
        </authorList>
    </citation>
    <scope>NUCLEOTIDE SEQUENCE [LARGE SCALE GENOMIC DNA]</scope>
    <source>
        <strain evidence="2 3">R148</strain>
    </source>
</reference>
<organism evidence="2 3">
    <name type="scientific">Denitrobaculum tricleocarpae</name>
    <dbReference type="NCBI Taxonomy" id="2591009"/>
    <lineage>
        <taxon>Bacteria</taxon>
        <taxon>Pseudomonadati</taxon>
        <taxon>Pseudomonadota</taxon>
        <taxon>Alphaproteobacteria</taxon>
        <taxon>Rhodospirillales</taxon>
        <taxon>Rhodospirillaceae</taxon>
        <taxon>Denitrobaculum</taxon>
    </lineage>
</organism>
<dbReference type="AlphaFoldDB" id="A0A545TKU3"/>
<comment type="caution">
    <text evidence="2">The sequence shown here is derived from an EMBL/GenBank/DDBJ whole genome shotgun (WGS) entry which is preliminary data.</text>
</comment>